<dbReference type="CDD" id="cd07067">
    <property type="entry name" value="HP_PGM_like"/>
    <property type="match status" value="1"/>
</dbReference>
<dbReference type="PROSITE" id="PS00175">
    <property type="entry name" value="PG_MUTASE"/>
    <property type="match status" value="1"/>
</dbReference>
<dbReference type="InterPro" id="IPR013078">
    <property type="entry name" value="His_Pase_superF_clade-1"/>
</dbReference>
<sequence length="213" mass="23972">MPKLILVRHGQTDYNAQRRYQGHTDIPLNEMGLRQARALQKRLSHLKLTAAFCSDLSRARTTAQIGLEGHSPKLEAEILPGLREASGGRAEGLNYNQMLEQFPEETKLWQSDRYNYSPPGGENLKTVLERVSQAIDYITNKHPGEDEVVLVVAHGGVIGTLLCHYMGMDLNRIWQWRVDSCSLSIVHLYDNASILSLFNDTSHIDSMDLSEGK</sequence>
<dbReference type="GO" id="GO:0045820">
    <property type="term" value="P:negative regulation of glycolytic process"/>
    <property type="evidence" value="ECO:0007669"/>
    <property type="project" value="TreeGrafter"/>
</dbReference>
<evidence type="ECO:0000313" key="5">
    <source>
        <dbReference type="EMBL" id="WJW66562.1"/>
    </source>
</evidence>
<evidence type="ECO:0000256" key="2">
    <source>
        <dbReference type="PIRSR" id="PIRSR613078-1"/>
    </source>
</evidence>
<dbReference type="GO" id="GO:0004331">
    <property type="term" value="F:fructose-2,6-bisphosphate 2-phosphatase activity"/>
    <property type="evidence" value="ECO:0007669"/>
    <property type="project" value="TreeGrafter"/>
</dbReference>
<reference evidence="5" key="2">
    <citation type="journal article" date="2024" name="Nature">
        <title>Anoxygenic phototroph of the Chloroflexota uses a type I reaction centre.</title>
        <authorList>
            <person name="Tsuji J.M."/>
            <person name="Shaw N.A."/>
            <person name="Nagashima S."/>
            <person name="Venkiteswaran J.J."/>
            <person name="Schiff S.L."/>
            <person name="Watanabe T."/>
            <person name="Fukui M."/>
            <person name="Hanada S."/>
            <person name="Tank M."/>
            <person name="Neufeld J.D."/>
        </authorList>
    </citation>
    <scope>NUCLEOTIDE SEQUENCE</scope>
    <source>
        <strain evidence="5">L227-S17</strain>
    </source>
</reference>
<dbReference type="RefSeq" id="WP_341468451.1">
    <property type="nucleotide sequence ID" value="NZ_CP128399.1"/>
</dbReference>
<keyword evidence="1" id="KW-0378">Hydrolase</keyword>
<dbReference type="GO" id="GO:0043456">
    <property type="term" value="P:regulation of pentose-phosphate shunt"/>
    <property type="evidence" value="ECO:0007669"/>
    <property type="project" value="TreeGrafter"/>
</dbReference>
<dbReference type="EMBL" id="CP128399">
    <property type="protein sequence ID" value="WJW66562.1"/>
    <property type="molecule type" value="Genomic_DNA"/>
</dbReference>
<dbReference type="PANTHER" id="PTHR46517">
    <property type="entry name" value="FRUCTOSE-2,6-BISPHOSPHATASE TIGAR"/>
    <property type="match status" value="1"/>
</dbReference>
<evidence type="ECO:0000313" key="4">
    <source>
        <dbReference type="EMBL" id="NWJ44674.1"/>
    </source>
</evidence>
<dbReference type="SMART" id="SM00855">
    <property type="entry name" value="PGAM"/>
    <property type="match status" value="1"/>
</dbReference>
<dbReference type="SUPFAM" id="SSF53254">
    <property type="entry name" value="Phosphoglycerate mutase-like"/>
    <property type="match status" value="1"/>
</dbReference>
<evidence type="ECO:0000313" key="6">
    <source>
        <dbReference type="Proteomes" id="UP000521676"/>
    </source>
</evidence>
<evidence type="ECO:0000313" key="7">
    <source>
        <dbReference type="Proteomes" id="UP001431572"/>
    </source>
</evidence>
<organism evidence="4 6">
    <name type="scientific">Candidatus Chlorohelix allophototropha</name>
    <dbReference type="NCBI Taxonomy" id="3003348"/>
    <lineage>
        <taxon>Bacteria</taxon>
        <taxon>Bacillati</taxon>
        <taxon>Chloroflexota</taxon>
        <taxon>Chloroflexia</taxon>
        <taxon>Candidatus Chloroheliales</taxon>
        <taxon>Candidatus Chloroheliaceae</taxon>
        <taxon>Candidatus Chlorohelix</taxon>
    </lineage>
</organism>
<dbReference type="Proteomes" id="UP000521676">
    <property type="component" value="Unassembled WGS sequence"/>
</dbReference>
<keyword evidence="7" id="KW-1185">Reference proteome</keyword>
<dbReference type="EMBL" id="JACATZ010000001">
    <property type="protein sequence ID" value="NWJ44674.1"/>
    <property type="molecule type" value="Genomic_DNA"/>
</dbReference>
<evidence type="ECO:0000256" key="1">
    <source>
        <dbReference type="ARBA" id="ARBA00022801"/>
    </source>
</evidence>
<dbReference type="PANTHER" id="PTHR46517:SF1">
    <property type="entry name" value="FRUCTOSE-2,6-BISPHOSPHATASE TIGAR"/>
    <property type="match status" value="1"/>
</dbReference>
<dbReference type="Proteomes" id="UP001431572">
    <property type="component" value="Chromosome 1"/>
</dbReference>
<dbReference type="InterPro" id="IPR001345">
    <property type="entry name" value="PG/BPGM_mutase_AS"/>
</dbReference>
<evidence type="ECO:0000256" key="3">
    <source>
        <dbReference type="PIRSR" id="PIRSR613078-2"/>
    </source>
</evidence>
<dbReference type="InterPro" id="IPR051695">
    <property type="entry name" value="Phosphoglycerate_Mutase"/>
</dbReference>
<proteinExistence type="predicted"/>
<name>A0A8T7LRM0_9CHLR</name>
<dbReference type="AlphaFoldDB" id="A0A8T7LRM0"/>
<dbReference type="InterPro" id="IPR029033">
    <property type="entry name" value="His_PPase_superfam"/>
</dbReference>
<feature type="binding site" evidence="3">
    <location>
        <position position="58"/>
    </location>
    <ligand>
        <name>substrate</name>
    </ligand>
</feature>
<dbReference type="Pfam" id="PF00300">
    <property type="entry name" value="His_Phos_1"/>
    <property type="match status" value="1"/>
</dbReference>
<dbReference type="GO" id="GO:0005829">
    <property type="term" value="C:cytosol"/>
    <property type="evidence" value="ECO:0007669"/>
    <property type="project" value="TreeGrafter"/>
</dbReference>
<accession>A0A8T7LRM0</accession>
<feature type="binding site" evidence="3">
    <location>
        <begin position="8"/>
        <end position="15"/>
    </location>
    <ligand>
        <name>substrate</name>
    </ligand>
</feature>
<feature type="active site" description="Tele-phosphohistidine intermediate" evidence="2">
    <location>
        <position position="9"/>
    </location>
</feature>
<dbReference type="Gene3D" id="3.40.50.1240">
    <property type="entry name" value="Phosphoglycerate mutase-like"/>
    <property type="match status" value="1"/>
</dbReference>
<feature type="active site" description="Proton donor/acceptor" evidence="2">
    <location>
        <position position="84"/>
    </location>
</feature>
<protein>
    <submittedName>
        <fullName evidence="4">Histidine phosphatase family protein</fullName>
    </submittedName>
</protein>
<reference evidence="4 6" key="1">
    <citation type="submission" date="2020-06" db="EMBL/GenBank/DDBJ databases">
        <title>Anoxygenic phototrophic Chloroflexota member uses a Type I reaction center.</title>
        <authorList>
            <person name="Tsuji J.M."/>
            <person name="Shaw N.A."/>
            <person name="Nagashima S."/>
            <person name="Venkiteswaran J."/>
            <person name="Schiff S.L."/>
            <person name="Hanada S."/>
            <person name="Tank M."/>
            <person name="Neufeld J.D."/>
        </authorList>
    </citation>
    <scope>NUCLEOTIDE SEQUENCE [LARGE SCALE GENOMIC DNA]</scope>
    <source>
        <strain evidence="4">L227-S17</strain>
    </source>
</reference>
<gene>
    <name evidence="4" type="ORF">HXX08_02230</name>
    <name evidence="5" type="ORF">OZ401_002366</name>
</gene>